<dbReference type="GO" id="GO:0005524">
    <property type="term" value="F:ATP binding"/>
    <property type="evidence" value="ECO:0007669"/>
    <property type="project" value="UniProtKB-KW"/>
</dbReference>
<dbReference type="PANTHER" id="PTHR43790">
    <property type="entry name" value="CARBOHYDRATE TRANSPORT ATP-BINDING PROTEIN MG119-RELATED"/>
    <property type="match status" value="1"/>
</dbReference>
<dbReference type="Pfam" id="PF00005">
    <property type="entry name" value="ABC_tran"/>
    <property type="match status" value="2"/>
</dbReference>
<keyword evidence="6 11" id="KW-0067">ATP-binding</keyword>
<dbReference type="InterPro" id="IPR027417">
    <property type="entry name" value="P-loop_NTPase"/>
</dbReference>
<evidence type="ECO:0000256" key="5">
    <source>
        <dbReference type="ARBA" id="ARBA00022741"/>
    </source>
</evidence>
<dbReference type="AlphaFoldDB" id="A0A4Q9V248"/>
<dbReference type="PROSITE" id="PS00211">
    <property type="entry name" value="ABC_TRANSPORTER_1"/>
    <property type="match status" value="1"/>
</dbReference>
<protein>
    <submittedName>
        <fullName evidence="11">Sugar ABC transporter ATP-binding protein</fullName>
    </submittedName>
</protein>
<dbReference type="CDD" id="cd03215">
    <property type="entry name" value="ABC_Carb_Monos_II"/>
    <property type="match status" value="1"/>
</dbReference>
<dbReference type="GO" id="GO:0005886">
    <property type="term" value="C:plasma membrane"/>
    <property type="evidence" value="ECO:0007669"/>
    <property type="project" value="UniProtKB-SubCell"/>
</dbReference>
<sequence>MTEPVLVLDHVTKRFGPVTVIDDVTVPVRPGQVQVLLGENGAGKSTLIKMMSGIYQPDGGRILIDGREVSLPSTKAAESFGIATIHQELNLAPNLSVAENIMLGRTPSKMGLFDKRETFRRAREALDIIGLDVDLSTPVHRLGVAKQQLVEIAKALSQNARILILDEPTATLTKPEIAQLFAVMNDLRAKGVAMVFISHHLDEIAEIGDTVTVLRDGQFIEEVPAKTPENQLVQLMVGRSIDQQFPRQKSELGETLLEVKGLTREGVFEDVTFSVRAGEVVGIAGLVGAGRTEVVRSIAGADPYDAGTVTVRGKAIPRFNVAAGIAAGLGHVPEDRKVQGLVLDASVNENLGYATLKSTAKMGLADRRGQRRRATSVAEKLRVRMASVDQKIRNLSGGNQQKVVFGRWMLANSHVLLLDEPTRGVDVGAKVEIYQLINEVTARGGAVLMVSSELPEVLGMSDRILVMSRGRIAGELDAAQATQDAVMTLAVRNVTSAVHTHDVPTDGSATTNNEPQGKQAFHEGEL</sequence>
<keyword evidence="5" id="KW-0547">Nucleotide-binding</keyword>
<feature type="domain" description="ABC transporter" evidence="10">
    <location>
        <begin position="247"/>
        <end position="494"/>
    </location>
</feature>
<dbReference type="RefSeq" id="WP_131280924.1">
    <property type="nucleotide sequence ID" value="NZ_JBHSLR010000009.1"/>
</dbReference>
<evidence type="ECO:0000259" key="10">
    <source>
        <dbReference type="PROSITE" id="PS50893"/>
    </source>
</evidence>
<dbReference type="EMBL" id="SJDT01000003">
    <property type="protein sequence ID" value="TBW22210.1"/>
    <property type="molecule type" value="Genomic_DNA"/>
</dbReference>
<dbReference type="InterPro" id="IPR003439">
    <property type="entry name" value="ABC_transporter-like_ATP-bd"/>
</dbReference>
<evidence type="ECO:0000256" key="4">
    <source>
        <dbReference type="ARBA" id="ARBA00022737"/>
    </source>
</evidence>
<dbReference type="CDD" id="cd03216">
    <property type="entry name" value="ABC_Carb_Monos_I"/>
    <property type="match status" value="1"/>
</dbReference>
<name>A0A4Q9V248_9ACTO</name>
<dbReference type="SMART" id="SM00382">
    <property type="entry name" value="AAA"/>
    <property type="match status" value="2"/>
</dbReference>
<evidence type="ECO:0000313" key="12">
    <source>
        <dbReference type="Proteomes" id="UP000293036"/>
    </source>
</evidence>
<dbReference type="SUPFAM" id="SSF52540">
    <property type="entry name" value="P-loop containing nucleoside triphosphate hydrolases"/>
    <property type="match status" value="2"/>
</dbReference>
<dbReference type="OrthoDB" id="39350at2"/>
<feature type="compositionally biased region" description="Polar residues" evidence="9">
    <location>
        <begin position="507"/>
        <end position="516"/>
    </location>
</feature>
<evidence type="ECO:0000256" key="2">
    <source>
        <dbReference type="ARBA" id="ARBA00022448"/>
    </source>
</evidence>
<keyword evidence="12" id="KW-1185">Reference proteome</keyword>
<organism evidence="11 12">
    <name type="scientific">Arcanobacterium bovis</name>
    <dbReference type="NCBI Taxonomy" id="2529275"/>
    <lineage>
        <taxon>Bacteria</taxon>
        <taxon>Bacillati</taxon>
        <taxon>Actinomycetota</taxon>
        <taxon>Actinomycetes</taxon>
        <taxon>Actinomycetales</taxon>
        <taxon>Actinomycetaceae</taxon>
        <taxon>Arcanobacterium</taxon>
    </lineage>
</organism>
<dbReference type="InterPro" id="IPR050107">
    <property type="entry name" value="ABC_carbohydrate_import_ATPase"/>
</dbReference>
<gene>
    <name evidence="11" type="ORF">EZJ44_05160</name>
</gene>
<dbReference type="FunFam" id="3.40.50.300:FF:000127">
    <property type="entry name" value="Ribose import ATP-binding protein RbsA"/>
    <property type="match status" value="1"/>
</dbReference>
<comment type="caution">
    <text evidence="11">The sequence shown here is derived from an EMBL/GenBank/DDBJ whole genome shotgun (WGS) entry which is preliminary data.</text>
</comment>
<keyword evidence="7" id="KW-1278">Translocase</keyword>
<evidence type="ECO:0000313" key="11">
    <source>
        <dbReference type="EMBL" id="TBW22210.1"/>
    </source>
</evidence>
<proteinExistence type="predicted"/>
<dbReference type="Gene3D" id="3.40.50.300">
    <property type="entry name" value="P-loop containing nucleotide triphosphate hydrolases"/>
    <property type="match status" value="2"/>
</dbReference>
<dbReference type="PANTHER" id="PTHR43790:SF9">
    <property type="entry name" value="GALACTOFURANOSE TRANSPORTER ATP-BINDING PROTEIN YTFR"/>
    <property type="match status" value="1"/>
</dbReference>
<feature type="domain" description="ABC transporter" evidence="10">
    <location>
        <begin position="6"/>
        <end position="241"/>
    </location>
</feature>
<accession>A0A4Q9V248</accession>
<keyword evidence="3" id="KW-1003">Cell membrane</keyword>
<evidence type="ECO:0000256" key="9">
    <source>
        <dbReference type="SAM" id="MobiDB-lite"/>
    </source>
</evidence>
<keyword evidence="8" id="KW-0472">Membrane</keyword>
<evidence type="ECO:0000256" key="8">
    <source>
        <dbReference type="ARBA" id="ARBA00023136"/>
    </source>
</evidence>
<evidence type="ECO:0000256" key="3">
    <source>
        <dbReference type="ARBA" id="ARBA00022475"/>
    </source>
</evidence>
<evidence type="ECO:0000256" key="7">
    <source>
        <dbReference type="ARBA" id="ARBA00022967"/>
    </source>
</evidence>
<comment type="subcellular location">
    <subcellularLocation>
        <location evidence="1">Cell membrane</location>
        <topology evidence="1">Peripheral membrane protein</topology>
    </subcellularLocation>
</comment>
<dbReference type="GO" id="GO:0016887">
    <property type="term" value="F:ATP hydrolysis activity"/>
    <property type="evidence" value="ECO:0007669"/>
    <property type="project" value="InterPro"/>
</dbReference>
<evidence type="ECO:0000256" key="6">
    <source>
        <dbReference type="ARBA" id="ARBA00022840"/>
    </source>
</evidence>
<feature type="region of interest" description="Disordered" evidence="9">
    <location>
        <begin position="499"/>
        <end position="526"/>
    </location>
</feature>
<dbReference type="Proteomes" id="UP000293036">
    <property type="component" value="Unassembled WGS sequence"/>
</dbReference>
<keyword evidence="4" id="KW-0677">Repeat</keyword>
<evidence type="ECO:0000256" key="1">
    <source>
        <dbReference type="ARBA" id="ARBA00004202"/>
    </source>
</evidence>
<reference evidence="11 12" key="1">
    <citation type="submission" date="2019-02" db="EMBL/GenBank/DDBJ databases">
        <title>Arcanobacterium bovis sp. nov., isolated from the milk of a cow with mastitis.</title>
        <authorList>
            <person name="Sammra O."/>
            <person name="Foster G."/>
            <person name="Hassan A."/>
            <person name="Alssahen M."/>
            <person name="Laemmler C."/>
            <person name="Borowiak M."/>
            <person name="Malorny B."/>
            <person name="Abdulmawjood A."/>
        </authorList>
    </citation>
    <scope>NUCLEOTIDE SEQUENCE [LARGE SCALE GENOMIC DNA]</scope>
    <source>
        <strain evidence="11 12">C605018/01/1</strain>
    </source>
</reference>
<dbReference type="PROSITE" id="PS50893">
    <property type="entry name" value="ABC_TRANSPORTER_2"/>
    <property type="match status" value="2"/>
</dbReference>
<dbReference type="InterPro" id="IPR003593">
    <property type="entry name" value="AAA+_ATPase"/>
</dbReference>
<dbReference type="InterPro" id="IPR017871">
    <property type="entry name" value="ABC_transporter-like_CS"/>
</dbReference>
<keyword evidence="2" id="KW-0813">Transport</keyword>